<keyword evidence="1" id="KW-0472">Membrane</keyword>
<sequence>MQRTLPEKAEWLIIGDFNQVLKQSDKVSDCCSKISGAEALRDCLNTCSLVEVKAQDAHYTWFNNREPGRRTWERLDRAFANPAWIRKFEEAVVTNLPISVSDHGPMIIQLERSLAFKKRPYRFELMWTTHPQCKRVIEEAWNNHIQGSPAYRLSRKLMITKSSLKEWNKKVFGNIHERKRKLEAELMKLQVEAHKGETIDREKMVRNELDTVLEQEQILWMQKSRQNWIVRGDRNTRFFHTVTSKRRARNKIRAIRKDNGMITESQEEIEKTIEDSFLKLFQDRIEVLQKCQLVKGFLKADNPAVFNLLSFTCGGEVLAGGRLQFVDDRLYLLPRVSLLLLLMICLVLVVLFVSLSEYLKALCAGDCFGGMSLCWRSTIYGDGSVLQFEFRIFKEEGTVISHYYSWDTWRDPIGSSGLGTLFEVSPPSGRFIFSFDFSMFSPYYYLCLSSVFGASRVVGLVLAGWTLRLTSNSFPWKFVSLGEAHQKTVVRSKARRLGIMMAITLMSKSARQGIMVRRGEEGVDDLKEESSDEESGGDNLAVEVEVVEPVRLNLNDPPHILKDQLKVYHKYCLAKFAECSIKLQKRAEGWYAFQVRRGNINKFPGPDNNRKCQPSFFSVEIREGIEWELSVQWWVRHSAKNLCHRTRLYLCGLMPPPDAYDKMHAMDVGAVGPLAIDGVHMIVNARQDEGREFIMSESEEDYVEYVIYNLINGKLELDPNAVVPEASSQLIEEELDPGKGLMAHAVLGERSARSLLPFWRSTLSARSKEAQDGRSNVVGYSGARVNFPFEVERWGGGFDVERRSQEYSFQEWRTRVGWSGGHSLKACCYPPKDKSKTSLDFLCSLMARSLKLAEPKEVEIFQSMGDDKCAASIVAYVHQVNYCRSPLFSFLP</sequence>
<dbReference type="InterPro" id="IPR036691">
    <property type="entry name" value="Endo/exonu/phosph_ase_sf"/>
</dbReference>
<feature type="transmembrane region" description="Helical" evidence="1">
    <location>
        <begin position="443"/>
        <end position="467"/>
    </location>
</feature>
<keyword evidence="1" id="KW-1133">Transmembrane helix</keyword>
<name>A0A1R3JHV3_9ROSI</name>
<dbReference type="EMBL" id="AWUE01016048">
    <property type="protein sequence ID" value="OMO94436.1"/>
    <property type="molecule type" value="Genomic_DNA"/>
</dbReference>
<dbReference type="GO" id="GO:0004519">
    <property type="term" value="F:endonuclease activity"/>
    <property type="evidence" value="ECO:0007669"/>
    <property type="project" value="UniProtKB-KW"/>
</dbReference>
<dbReference type="SUPFAM" id="SSF56219">
    <property type="entry name" value="DNase I-like"/>
    <property type="match status" value="1"/>
</dbReference>
<dbReference type="Proteomes" id="UP000187203">
    <property type="component" value="Unassembled WGS sequence"/>
</dbReference>
<dbReference type="PANTHER" id="PTHR33710:SF77">
    <property type="entry name" value="DNASE I-LIKE SUPERFAMILY PROTEIN"/>
    <property type="match status" value="1"/>
</dbReference>
<feature type="transmembrane region" description="Helical" evidence="1">
    <location>
        <begin position="332"/>
        <end position="353"/>
    </location>
</feature>
<evidence type="ECO:0000313" key="3">
    <source>
        <dbReference type="Proteomes" id="UP000187203"/>
    </source>
</evidence>
<organism evidence="2 3">
    <name type="scientific">Corchorus olitorius</name>
    <dbReference type="NCBI Taxonomy" id="93759"/>
    <lineage>
        <taxon>Eukaryota</taxon>
        <taxon>Viridiplantae</taxon>
        <taxon>Streptophyta</taxon>
        <taxon>Embryophyta</taxon>
        <taxon>Tracheophyta</taxon>
        <taxon>Spermatophyta</taxon>
        <taxon>Magnoliopsida</taxon>
        <taxon>eudicotyledons</taxon>
        <taxon>Gunneridae</taxon>
        <taxon>Pentapetalae</taxon>
        <taxon>rosids</taxon>
        <taxon>malvids</taxon>
        <taxon>Malvales</taxon>
        <taxon>Malvaceae</taxon>
        <taxon>Grewioideae</taxon>
        <taxon>Apeibeae</taxon>
        <taxon>Corchorus</taxon>
    </lineage>
</organism>
<dbReference type="STRING" id="93759.A0A1R3JHV3"/>
<protein>
    <submittedName>
        <fullName evidence="2">Endonuclease/exonuclease/phosphatase</fullName>
    </submittedName>
</protein>
<accession>A0A1R3JHV3</accession>
<evidence type="ECO:0000256" key="1">
    <source>
        <dbReference type="SAM" id="Phobius"/>
    </source>
</evidence>
<dbReference type="Gene3D" id="3.60.10.10">
    <property type="entry name" value="Endonuclease/exonuclease/phosphatase"/>
    <property type="match status" value="1"/>
</dbReference>
<reference evidence="3" key="1">
    <citation type="submission" date="2013-09" db="EMBL/GenBank/DDBJ databases">
        <title>Corchorus olitorius genome sequencing.</title>
        <authorList>
            <person name="Alam M."/>
            <person name="Haque M.S."/>
            <person name="Islam M.S."/>
            <person name="Emdad E.M."/>
            <person name="Islam M.M."/>
            <person name="Ahmed B."/>
            <person name="Halim A."/>
            <person name="Hossen Q.M.M."/>
            <person name="Hossain M.Z."/>
            <person name="Ahmed R."/>
            <person name="Khan M.M."/>
            <person name="Islam R."/>
            <person name="Rashid M.M."/>
            <person name="Khan S.A."/>
            <person name="Rahman M.S."/>
            <person name="Alam M."/>
            <person name="Yahiya A.S."/>
            <person name="Khan M.S."/>
            <person name="Azam M.S."/>
            <person name="Haque T."/>
            <person name="Lashkar M.Z.H."/>
            <person name="Akhand A.I."/>
            <person name="Morshed G."/>
            <person name="Roy S."/>
            <person name="Uddin K.S."/>
            <person name="Rabeya T."/>
            <person name="Hossain A.S."/>
            <person name="Chowdhury A."/>
            <person name="Snigdha A.R."/>
            <person name="Mortoza M.S."/>
            <person name="Matin S.A."/>
            <person name="Hoque S.M.E."/>
            <person name="Islam M.K."/>
            <person name="Roy D.K."/>
            <person name="Haider R."/>
            <person name="Moosa M.M."/>
            <person name="Elias S.M."/>
            <person name="Hasan A.M."/>
            <person name="Jahan S."/>
            <person name="Shafiuddin M."/>
            <person name="Mahmood N."/>
            <person name="Shommy N.S."/>
        </authorList>
    </citation>
    <scope>NUCLEOTIDE SEQUENCE [LARGE SCALE GENOMIC DNA]</scope>
    <source>
        <strain evidence="3">cv. O-4</strain>
    </source>
</reference>
<dbReference type="OrthoDB" id="1002480at2759"/>
<comment type="caution">
    <text evidence="2">The sequence shown here is derived from an EMBL/GenBank/DDBJ whole genome shotgun (WGS) entry which is preliminary data.</text>
</comment>
<dbReference type="AlphaFoldDB" id="A0A1R3JHV3"/>
<keyword evidence="1" id="KW-0812">Transmembrane</keyword>
<keyword evidence="3" id="KW-1185">Reference proteome</keyword>
<proteinExistence type="predicted"/>
<keyword evidence="2" id="KW-0540">Nuclease</keyword>
<dbReference type="PANTHER" id="PTHR33710">
    <property type="entry name" value="BNAC02G09200D PROTEIN"/>
    <property type="match status" value="1"/>
</dbReference>
<evidence type="ECO:0000313" key="2">
    <source>
        <dbReference type="EMBL" id="OMO94436.1"/>
    </source>
</evidence>
<keyword evidence="2" id="KW-0255">Endonuclease</keyword>
<gene>
    <name evidence="2" type="ORF">COLO4_16337</name>
</gene>
<keyword evidence="2" id="KW-0378">Hydrolase</keyword>